<sequence>MSNRHFYGFFAYHSYSFHTSRHLVLNHLACFPLSFLIELAISVALIAWVAIAIH</sequence>
<comment type="caution">
    <text evidence="2">The sequence shown here is derived from an EMBL/GenBank/DDBJ whole genome shotgun (WGS) entry which is preliminary data.</text>
</comment>
<evidence type="ECO:0000256" key="1">
    <source>
        <dbReference type="SAM" id="Phobius"/>
    </source>
</evidence>
<organism evidence="2 3">
    <name type="scientific">Platanthera guangdongensis</name>
    <dbReference type="NCBI Taxonomy" id="2320717"/>
    <lineage>
        <taxon>Eukaryota</taxon>
        <taxon>Viridiplantae</taxon>
        <taxon>Streptophyta</taxon>
        <taxon>Embryophyta</taxon>
        <taxon>Tracheophyta</taxon>
        <taxon>Spermatophyta</taxon>
        <taxon>Magnoliopsida</taxon>
        <taxon>Liliopsida</taxon>
        <taxon>Asparagales</taxon>
        <taxon>Orchidaceae</taxon>
        <taxon>Orchidoideae</taxon>
        <taxon>Orchideae</taxon>
        <taxon>Orchidinae</taxon>
        <taxon>Platanthera</taxon>
    </lineage>
</organism>
<dbReference type="EMBL" id="JBBWWR010000016">
    <property type="protein sequence ID" value="KAK8947495.1"/>
    <property type="molecule type" value="Genomic_DNA"/>
</dbReference>
<dbReference type="Proteomes" id="UP001412067">
    <property type="component" value="Unassembled WGS sequence"/>
</dbReference>
<gene>
    <name evidence="2" type="ORF">KSP40_PGU007340</name>
</gene>
<evidence type="ECO:0000313" key="2">
    <source>
        <dbReference type="EMBL" id="KAK8947495.1"/>
    </source>
</evidence>
<keyword evidence="1" id="KW-1133">Transmembrane helix</keyword>
<protein>
    <submittedName>
        <fullName evidence="2">Uncharacterized protein</fullName>
    </submittedName>
</protein>
<keyword evidence="3" id="KW-1185">Reference proteome</keyword>
<reference evidence="2 3" key="1">
    <citation type="journal article" date="2022" name="Nat. Plants">
        <title>Genomes of leafy and leafless Platanthera orchids illuminate the evolution of mycoheterotrophy.</title>
        <authorList>
            <person name="Li M.H."/>
            <person name="Liu K.W."/>
            <person name="Li Z."/>
            <person name="Lu H.C."/>
            <person name="Ye Q.L."/>
            <person name="Zhang D."/>
            <person name="Wang J.Y."/>
            <person name="Li Y.F."/>
            <person name="Zhong Z.M."/>
            <person name="Liu X."/>
            <person name="Yu X."/>
            <person name="Liu D.K."/>
            <person name="Tu X.D."/>
            <person name="Liu B."/>
            <person name="Hao Y."/>
            <person name="Liao X.Y."/>
            <person name="Jiang Y.T."/>
            <person name="Sun W.H."/>
            <person name="Chen J."/>
            <person name="Chen Y.Q."/>
            <person name="Ai Y."/>
            <person name="Zhai J.W."/>
            <person name="Wu S.S."/>
            <person name="Zhou Z."/>
            <person name="Hsiao Y.Y."/>
            <person name="Wu W.L."/>
            <person name="Chen Y.Y."/>
            <person name="Lin Y.F."/>
            <person name="Hsu J.L."/>
            <person name="Li C.Y."/>
            <person name="Wang Z.W."/>
            <person name="Zhao X."/>
            <person name="Zhong W.Y."/>
            <person name="Ma X.K."/>
            <person name="Ma L."/>
            <person name="Huang J."/>
            <person name="Chen G.Z."/>
            <person name="Huang M.Z."/>
            <person name="Huang L."/>
            <person name="Peng D.H."/>
            <person name="Luo Y.B."/>
            <person name="Zou S.Q."/>
            <person name="Chen S.P."/>
            <person name="Lan S."/>
            <person name="Tsai W.C."/>
            <person name="Van de Peer Y."/>
            <person name="Liu Z.J."/>
        </authorList>
    </citation>
    <scope>NUCLEOTIDE SEQUENCE [LARGE SCALE GENOMIC DNA]</scope>
    <source>
        <strain evidence="2">Lor288</strain>
    </source>
</reference>
<keyword evidence="1" id="KW-0472">Membrane</keyword>
<name>A0ABR2LQ33_9ASPA</name>
<accession>A0ABR2LQ33</accession>
<keyword evidence="1" id="KW-0812">Transmembrane</keyword>
<evidence type="ECO:0000313" key="3">
    <source>
        <dbReference type="Proteomes" id="UP001412067"/>
    </source>
</evidence>
<proteinExistence type="predicted"/>
<feature type="transmembrane region" description="Helical" evidence="1">
    <location>
        <begin position="31"/>
        <end position="53"/>
    </location>
</feature>